<keyword evidence="3" id="KW-1185">Reference proteome</keyword>
<gene>
    <name evidence="2" type="ORF">SAZU_4928</name>
</gene>
<name>A0A0K8PQ77_STRAJ</name>
<organism evidence="2 3">
    <name type="scientific">Streptomyces azureus</name>
    <dbReference type="NCBI Taxonomy" id="146537"/>
    <lineage>
        <taxon>Bacteria</taxon>
        <taxon>Bacillati</taxon>
        <taxon>Actinomycetota</taxon>
        <taxon>Actinomycetes</taxon>
        <taxon>Kitasatosporales</taxon>
        <taxon>Streptomycetaceae</taxon>
        <taxon>Streptomyces</taxon>
    </lineage>
</organism>
<dbReference type="AlphaFoldDB" id="A0A0K8PQ77"/>
<dbReference type="Proteomes" id="UP000053859">
    <property type="component" value="Unassembled WGS sequence"/>
</dbReference>
<evidence type="ECO:0000313" key="2">
    <source>
        <dbReference type="EMBL" id="GAP50065.1"/>
    </source>
</evidence>
<dbReference type="EMBL" id="DF968322">
    <property type="protein sequence ID" value="GAP50065.1"/>
    <property type="molecule type" value="Genomic_DNA"/>
</dbReference>
<proteinExistence type="predicted"/>
<evidence type="ECO:0000313" key="3">
    <source>
        <dbReference type="Proteomes" id="UP000053859"/>
    </source>
</evidence>
<accession>A0A0K8PQ77</accession>
<feature type="region of interest" description="Disordered" evidence="1">
    <location>
        <begin position="1"/>
        <end position="20"/>
    </location>
</feature>
<sequence>MWGSSGGDSPVRDRGGLNRGFNLGKPNLSYFPGKPGPAVTVVTQIAVGTGEGWAGWRACGLRCYPSARNCSSLTPRRQ</sequence>
<evidence type="ECO:0000256" key="1">
    <source>
        <dbReference type="SAM" id="MobiDB-lite"/>
    </source>
</evidence>
<reference evidence="2" key="1">
    <citation type="journal article" date="2015" name="Genome Announc.">
        <title>Draft Genome Sequence of Thiostrepton-Producing Streptomyces azureus ATCC 14921.</title>
        <authorList>
            <person name="Sakihara K."/>
            <person name="Maeda J."/>
            <person name="Tashiro K."/>
            <person name="Fujino Y."/>
            <person name="Kuhara S."/>
            <person name="Ohshima T."/>
            <person name="Ogata S."/>
            <person name="Doi K."/>
        </authorList>
    </citation>
    <scope>NUCLEOTIDE SEQUENCE [LARGE SCALE GENOMIC DNA]</scope>
    <source>
        <strain evidence="2">ATCC14921</strain>
    </source>
</reference>
<protein>
    <submittedName>
        <fullName evidence="2">ER-Golgi vesicle-tethering protein p115</fullName>
    </submittedName>
</protein>